<dbReference type="EMBL" id="JAAGWH010000058">
    <property type="protein sequence ID" value="NEK96252.1"/>
    <property type="molecule type" value="Genomic_DNA"/>
</dbReference>
<dbReference type="PANTHER" id="PTHR30483">
    <property type="entry name" value="LEUCINE-SPECIFIC-BINDING PROTEIN"/>
    <property type="match status" value="1"/>
</dbReference>
<feature type="domain" description="Receptor ligand binding region" evidence="10">
    <location>
        <begin position="66"/>
        <end position="188"/>
    </location>
</feature>
<evidence type="ECO:0000313" key="13">
    <source>
        <dbReference type="EMBL" id="NEN53140.1"/>
    </source>
</evidence>
<evidence type="ECO:0000256" key="3">
    <source>
        <dbReference type="ARBA" id="ARBA00022692"/>
    </source>
</evidence>
<protein>
    <submittedName>
        <fullName evidence="13">ABC transporter substrate-binding protein</fullName>
    </submittedName>
</protein>
<reference evidence="13 15" key="2">
    <citation type="submission" date="2020-02" db="EMBL/GenBank/DDBJ databases">
        <title>The WGS of Modestobacter muralis DSM 100205.</title>
        <authorList>
            <person name="Jiang Z."/>
        </authorList>
    </citation>
    <scope>NUCLEOTIDE SEQUENCE [LARGE SCALE GENOMIC DNA]</scope>
    <source>
        <strain evidence="13 15">DSM 100205</strain>
    </source>
</reference>
<evidence type="ECO:0000313" key="14">
    <source>
        <dbReference type="Proteomes" id="UP000468828"/>
    </source>
</evidence>
<evidence type="ECO:0000256" key="6">
    <source>
        <dbReference type="ARBA" id="ARBA00023136"/>
    </source>
</evidence>
<evidence type="ECO:0000313" key="15">
    <source>
        <dbReference type="Proteomes" id="UP000471152"/>
    </source>
</evidence>
<feature type="domain" description="Leucine-binding protein" evidence="11">
    <location>
        <begin position="228"/>
        <end position="448"/>
    </location>
</feature>
<feature type="signal peptide" evidence="9">
    <location>
        <begin position="1"/>
        <end position="24"/>
    </location>
</feature>
<dbReference type="PANTHER" id="PTHR30483:SF6">
    <property type="entry name" value="PERIPLASMIC BINDING PROTEIN OF ABC TRANSPORTER FOR NATURAL AMINO ACIDS"/>
    <property type="match status" value="1"/>
</dbReference>
<dbReference type="Gene3D" id="3.40.50.2300">
    <property type="match status" value="3"/>
</dbReference>
<keyword evidence="3" id="KW-0812">Transmembrane</keyword>
<evidence type="ECO:0000259" key="10">
    <source>
        <dbReference type="Pfam" id="PF01094"/>
    </source>
</evidence>
<dbReference type="Proteomes" id="UP000471152">
    <property type="component" value="Unassembled WGS sequence"/>
</dbReference>
<keyword evidence="8" id="KW-0325">Glycoprotein</keyword>
<comment type="subcellular location">
    <subcellularLocation>
        <location evidence="1">Membrane</location>
        <topology evidence="1">Multi-pass membrane protein</topology>
    </subcellularLocation>
</comment>
<gene>
    <name evidence="13" type="ORF">G3R41_19735</name>
    <name evidence="12" type="ORF">GCU67_19085</name>
</gene>
<evidence type="ECO:0000256" key="1">
    <source>
        <dbReference type="ARBA" id="ARBA00004141"/>
    </source>
</evidence>
<comment type="similarity">
    <text evidence="2">Belongs to the leucine-binding protein family.</text>
</comment>
<evidence type="ECO:0000259" key="11">
    <source>
        <dbReference type="Pfam" id="PF13458"/>
    </source>
</evidence>
<accession>A0A6P0HC37</accession>
<dbReference type="InterPro" id="IPR051010">
    <property type="entry name" value="BCAA_transport"/>
</dbReference>
<dbReference type="GO" id="GO:0004930">
    <property type="term" value="F:G protein-coupled receptor activity"/>
    <property type="evidence" value="ECO:0007669"/>
    <property type="project" value="InterPro"/>
</dbReference>
<evidence type="ECO:0000256" key="9">
    <source>
        <dbReference type="SAM" id="SignalP"/>
    </source>
</evidence>
<evidence type="ECO:0000256" key="8">
    <source>
        <dbReference type="ARBA" id="ARBA00023180"/>
    </source>
</evidence>
<evidence type="ECO:0000256" key="7">
    <source>
        <dbReference type="ARBA" id="ARBA00023170"/>
    </source>
</evidence>
<evidence type="ECO:0000256" key="2">
    <source>
        <dbReference type="ARBA" id="ARBA00010062"/>
    </source>
</evidence>
<dbReference type="Pfam" id="PF01094">
    <property type="entry name" value="ANF_receptor"/>
    <property type="match status" value="1"/>
</dbReference>
<evidence type="ECO:0000256" key="4">
    <source>
        <dbReference type="ARBA" id="ARBA00022729"/>
    </source>
</evidence>
<dbReference type="PRINTS" id="PR00248">
    <property type="entry name" value="GPCRMGR"/>
</dbReference>
<dbReference type="InterPro" id="IPR028081">
    <property type="entry name" value="Leu-bd"/>
</dbReference>
<feature type="chain" id="PRO_5038252089" evidence="9">
    <location>
        <begin position="25"/>
        <end position="450"/>
    </location>
</feature>
<dbReference type="AlphaFoldDB" id="A0A6P0HC37"/>
<keyword evidence="4 9" id="KW-0732">Signal</keyword>
<dbReference type="Proteomes" id="UP000468828">
    <property type="component" value="Unassembled WGS sequence"/>
</dbReference>
<evidence type="ECO:0000313" key="12">
    <source>
        <dbReference type="EMBL" id="NEK96252.1"/>
    </source>
</evidence>
<dbReference type="Pfam" id="PF13458">
    <property type="entry name" value="Peripla_BP_6"/>
    <property type="match status" value="1"/>
</dbReference>
<dbReference type="SUPFAM" id="SSF53822">
    <property type="entry name" value="Periplasmic binding protein-like I"/>
    <property type="match status" value="2"/>
</dbReference>
<reference evidence="12 14" key="1">
    <citation type="submission" date="2020-01" db="EMBL/GenBank/DDBJ databases">
        <title>the WGS Modestobacter muralis CPCC 204518.</title>
        <authorList>
            <person name="Jiang Z."/>
        </authorList>
    </citation>
    <scope>NUCLEOTIDE SEQUENCE [LARGE SCALE GENOMIC DNA]</scope>
    <source>
        <strain evidence="12 14">DSM 100205</strain>
    </source>
</reference>
<dbReference type="InterPro" id="IPR028082">
    <property type="entry name" value="Peripla_BP_I"/>
</dbReference>
<evidence type="ECO:0000256" key="5">
    <source>
        <dbReference type="ARBA" id="ARBA00022989"/>
    </source>
</evidence>
<dbReference type="RefSeq" id="WP_163612943.1">
    <property type="nucleotide sequence ID" value="NZ_JAAGWB010000060.1"/>
</dbReference>
<dbReference type="PROSITE" id="PS51257">
    <property type="entry name" value="PROKAR_LIPOPROTEIN"/>
    <property type="match status" value="1"/>
</dbReference>
<proteinExistence type="inferred from homology"/>
<keyword evidence="7" id="KW-0675">Receptor</keyword>
<dbReference type="EMBL" id="JAAGWB010000060">
    <property type="protein sequence ID" value="NEN53140.1"/>
    <property type="molecule type" value="Genomic_DNA"/>
</dbReference>
<keyword evidence="6" id="KW-0472">Membrane</keyword>
<keyword evidence="5" id="KW-1133">Transmembrane helix</keyword>
<dbReference type="GO" id="GO:0016020">
    <property type="term" value="C:membrane"/>
    <property type="evidence" value="ECO:0007669"/>
    <property type="project" value="UniProtKB-SubCell"/>
</dbReference>
<comment type="caution">
    <text evidence="13">The sequence shown here is derived from an EMBL/GenBank/DDBJ whole genome shotgun (WGS) entry which is preliminary data.</text>
</comment>
<keyword evidence="14" id="KW-1185">Reference proteome</keyword>
<sequence>MRTGTIARATALSGAALLALSACGGSSDDAASGSAGSTGAAASSGGAKQVNIYGTDGNMGNALGEDFQAEGSLAGMKGTTPLTKLGPEFTDRLKEVDPALKDFNYAGESYDAVMLVAMASQSAGSTDARTFGPYVNALTVGGDKCSDFAACLAIINAGRDVDYDGVSGPLSFAEAGEPAQASFGLLQFGTDNALDDSKTEFVIAGDEANAVTEAGPAPVAAGATSDKPLTIGTLLPETGNLAFLGPPEVAGVQLAINDINAAGGVLGKPITLVTGDSGDASTDTATQTVDRLLQSGVNAIVGAASSGVSLTVIDTITQAGVMQISPANTSDQFTDYADQGLYFRTAPPDTLQATALSDLILQDGNNTVGILATNDPYGTGLAENTKNNLVAGGLSEDSIQTVVYDPQAANYDAEVQQMTTFAPDGIIVIGFEESSRIIQGLNTQGVGPQR</sequence>
<dbReference type="InterPro" id="IPR000337">
    <property type="entry name" value="GPCR_3"/>
</dbReference>
<name>A0A6P0HC37_9ACTN</name>
<dbReference type="InterPro" id="IPR001828">
    <property type="entry name" value="ANF_lig-bd_rcpt"/>
</dbReference>
<organism evidence="13 15">
    <name type="scientific">Modestobacter muralis</name>
    <dbReference type="NCBI Taxonomy" id="1608614"/>
    <lineage>
        <taxon>Bacteria</taxon>
        <taxon>Bacillati</taxon>
        <taxon>Actinomycetota</taxon>
        <taxon>Actinomycetes</taxon>
        <taxon>Geodermatophilales</taxon>
        <taxon>Geodermatophilaceae</taxon>
        <taxon>Modestobacter</taxon>
    </lineage>
</organism>